<gene>
    <name evidence="2" type="ORF">A5892_06580</name>
</gene>
<evidence type="ECO:0000313" key="2">
    <source>
        <dbReference type="EMBL" id="ANF57170.1"/>
    </source>
</evidence>
<keyword evidence="3" id="KW-1185">Reference proteome</keyword>
<dbReference type="STRING" id="376489.A5892_06580"/>
<evidence type="ECO:0008006" key="4">
    <source>
        <dbReference type="Google" id="ProtNLM"/>
    </source>
</evidence>
<organism evidence="2 3">
    <name type="scientific">Halotalea alkalilenta</name>
    <dbReference type="NCBI Taxonomy" id="376489"/>
    <lineage>
        <taxon>Bacteria</taxon>
        <taxon>Pseudomonadati</taxon>
        <taxon>Pseudomonadota</taxon>
        <taxon>Gammaproteobacteria</taxon>
        <taxon>Oceanospirillales</taxon>
        <taxon>Halomonadaceae</taxon>
        <taxon>Halotalea</taxon>
    </lineage>
</organism>
<evidence type="ECO:0000313" key="3">
    <source>
        <dbReference type="Proteomes" id="UP000077875"/>
    </source>
</evidence>
<reference evidence="2 3" key="1">
    <citation type="submission" date="2016-04" db="EMBL/GenBank/DDBJ databases">
        <title>Complete Genome Sequence of Halotalea alkalilenta IHB B 13600.</title>
        <authorList>
            <person name="Swarnkar M.K."/>
            <person name="Sharma A."/>
            <person name="Kaushal K."/>
            <person name="Soni R."/>
            <person name="Rana S."/>
            <person name="Singh A.K."/>
            <person name="Gulati A."/>
        </authorList>
    </citation>
    <scope>NUCLEOTIDE SEQUENCE [LARGE SCALE GENOMIC DNA]</scope>
    <source>
        <strain evidence="2 3">IHB B 13600</strain>
    </source>
</reference>
<dbReference type="KEGG" id="haa:A5892_06580"/>
<sequence length="135" mass="14891">MPSVDLRRLLGPIVLLTAIALSACSSKTADPYPAVPQPSAADTQAWVGRWNGPEGTFLELFPSGEPDQMRMTLKDNLDSQADYRVEIQGQTLRFLRHGVLETIRPGSGAETGFKWLADKQDCLIVVPEEEGYCRD</sequence>
<evidence type="ECO:0000256" key="1">
    <source>
        <dbReference type="SAM" id="SignalP"/>
    </source>
</evidence>
<dbReference type="EMBL" id="CP015243">
    <property type="protein sequence ID" value="ANF57170.1"/>
    <property type="molecule type" value="Genomic_DNA"/>
</dbReference>
<name>A0A172YD42_9GAMM</name>
<dbReference type="RefSeq" id="WP_064122124.1">
    <property type="nucleotide sequence ID" value="NZ_CP015243.1"/>
</dbReference>
<feature type="signal peptide" evidence="1">
    <location>
        <begin position="1"/>
        <end position="29"/>
    </location>
</feature>
<dbReference type="AlphaFoldDB" id="A0A172YD42"/>
<protein>
    <recommendedName>
        <fullName evidence="4">Lipoprotein</fullName>
    </recommendedName>
</protein>
<dbReference type="PROSITE" id="PS51257">
    <property type="entry name" value="PROKAR_LIPOPROTEIN"/>
    <property type="match status" value="1"/>
</dbReference>
<accession>A0A172YD42</accession>
<proteinExistence type="predicted"/>
<dbReference type="Proteomes" id="UP000077875">
    <property type="component" value="Chromosome"/>
</dbReference>
<keyword evidence="1" id="KW-0732">Signal</keyword>
<feature type="chain" id="PRO_5008004604" description="Lipoprotein" evidence="1">
    <location>
        <begin position="30"/>
        <end position="135"/>
    </location>
</feature>